<dbReference type="GO" id="GO:0016887">
    <property type="term" value="F:ATP hydrolysis activity"/>
    <property type="evidence" value="ECO:0007669"/>
    <property type="project" value="InterPro"/>
</dbReference>
<keyword evidence="7" id="KW-1185">Reference proteome</keyword>
<protein>
    <submittedName>
        <fullName evidence="6">ATP-binding cassette domain-containing protein</fullName>
    </submittedName>
</protein>
<dbReference type="SUPFAM" id="SSF52540">
    <property type="entry name" value="P-loop containing nucleoside triphosphate hydrolases"/>
    <property type="match status" value="1"/>
</dbReference>
<evidence type="ECO:0000313" key="6">
    <source>
        <dbReference type="EMBL" id="TXF10882.1"/>
    </source>
</evidence>
<keyword evidence="2" id="KW-0813">Transport</keyword>
<dbReference type="InterPro" id="IPR003439">
    <property type="entry name" value="ABC_transporter-like_ATP-bd"/>
</dbReference>
<evidence type="ECO:0000256" key="2">
    <source>
        <dbReference type="ARBA" id="ARBA00022448"/>
    </source>
</evidence>
<dbReference type="RefSeq" id="WP_147800649.1">
    <property type="nucleotide sequence ID" value="NZ_VPFL01000020.1"/>
</dbReference>
<evidence type="ECO:0000313" key="7">
    <source>
        <dbReference type="Proteomes" id="UP000321201"/>
    </source>
</evidence>
<gene>
    <name evidence="6" type="ORF">FR698_13105</name>
</gene>
<dbReference type="InterPro" id="IPR027417">
    <property type="entry name" value="P-loop_NTPase"/>
</dbReference>
<comment type="caution">
    <text evidence="6">The sequence shown here is derived from an EMBL/GenBank/DDBJ whole genome shotgun (WGS) entry which is preliminary data.</text>
</comment>
<keyword evidence="4 6" id="KW-0067">ATP-binding</keyword>
<dbReference type="InParanoid" id="A0A5C7ERK7"/>
<feature type="domain" description="ABC transporter" evidence="5">
    <location>
        <begin position="11"/>
        <end position="240"/>
    </location>
</feature>
<dbReference type="GO" id="GO:0005524">
    <property type="term" value="F:ATP binding"/>
    <property type="evidence" value="ECO:0007669"/>
    <property type="project" value="UniProtKB-KW"/>
</dbReference>
<dbReference type="Pfam" id="PF00005">
    <property type="entry name" value="ABC_tran"/>
    <property type="match status" value="1"/>
</dbReference>
<dbReference type="PANTHER" id="PTHR43335:SF4">
    <property type="entry name" value="ABC TRANSPORTER, ATP-BINDING PROTEIN"/>
    <property type="match status" value="1"/>
</dbReference>
<dbReference type="CDD" id="cd03230">
    <property type="entry name" value="ABC_DR_subfamily_A"/>
    <property type="match status" value="1"/>
</dbReference>
<evidence type="ECO:0000256" key="1">
    <source>
        <dbReference type="ARBA" id="ARBA00005417"/>
    </source>
</evidence>
<evidence type="ECO:0000256" key="4">
    <source>
        <dbReference type="ARBA" id="ARBA00022840"/>
    </source>
</evidence>
<name>A0A5C7ERK7_9PROT</name>
<organism evidence="6 7">
    <name type="scientific">Pelomicrobium methylotrophicum</name>
    <dbReference type="NCBI Taxonomy" id="2602750"/>
    <lineage>
        <taxon>Bacteria</taxon>
        <taxon>Pseudomonadati</taxon>
        <taxon>Pseudomonadota</taxon>
        <taxon>Hydrogenophilia</taxon>
        <taxon>Hydrogenophilia incertae sedis</taxon>
        <taxon>Pelomicrobium</taxon>
    </lineage>
</organism>
<keyword evidence="3" id="KW-0547">Nucleotide-binding</keyword>
<sequence>MNPSTTAAVTLAARGLTRRFGDRLAVAHVDLELRRGEVLGFLGPNGAGKTTTMRMLTGTLAPSSGCIEVCGIDLLERPLQAKARIGYLPETPPLYRELTVDEYLLLAARLHRVPRAQLRAAVTRAKDRCGLADAGGRLIGALSKGYQQRVGLAQAIVHSPDVLILDEPTVGLDPNQIREIRGLIRELGGDYSVILSTHILSEVESVCDRVQILHQGRVVFDNTLAAARSSGAGHSLVVGLRQPPAPEVIARIAGVARAERMPSGEFRVRCEPGQDPTDALVREAVRGGWGLYHLAPWPTTLEEVFTQLTAGDETAVVDAQATKEAAT</sequence>
<evidence type="ECO:0000259" key="5">
    <source>
        <dbReference type="PROSITE" id="PS50893"/>
    </source>
</evidence>
<proteinExistence type="inferred from homology"/>
<dbReference type="InterPro" id="IPR003593">
    <property type="entry name" value="AAA+_ATPase"/>
</dbReference>
<dbReference type="Gene3D" id="3.40.50.300">
    <property type="entry name" value="P-loop containing nucleotide triphosphate hydrolases"/>
    <property type="match status" value="1"/>
</dbReference>
<reference evidence="6 7" key="1">
    <citation type="submission" date="2019-08" db="EMBL/GenBank/DDBJ databases">
        <title>Pelomicrobium methylotrophicum gen. nov., sp. nov. a moderately thermophilic, facultatively anaerobic, lithoautotrophic and methylotrophic bacterium isolated from a terrestrial mud volcano.</title>
        <authorList>
            <person name="Slobodkina G.B."/>
            <person name="Merkel A.Y."/>
            <person name="Slobodkin A.I."/>
        </authorList>
    </citation>
    <scope>NUCLEOTIDE SEQUENCE [LARGE SCALE GENOMIC DNA]</scope>
    <source>
        <strain evidence="6 7">SM250</strain>
    </source>
</reference>
<dbReference type="PROSITE" id="PS50893">
    <property type="entry name" value="ABC_TRANSPORTER_2"/>
    <property type="match status" value="1"/>
</dbReference>
<dbReference type="Proteomes" id="UP000321201">
    <property type="component" value="Unassembled WGS sequence"/>
</dbReference>
<evidence type="ECO:0000256" key="3">
    <source>
        <dbReference type="ARBA" id="ARBA00022741"/>
    </source>
</evidence>
<dbReference type="EMBL" id="VPFL01000020">
    <property type="protein sequence ID" value="TXF10882.1"/>
    <property type="molecule type" value="Genomic_DNA"/>
</dbReference>
<comment type="similarity">
    <text evidence="1">Belongs to the ABC transporter superfamily.</text>
</comment>
<dbReference type="OrthoDB" id="5289391at2"/>
<dbReference type="PANTHER" id="PTHR43335">
    <property type="entry name" value="ABC TRANSPORTER, ATP-BINDING PROTEIN"/>
    <property type="match status" value="1"/>
</dbReference>
<dbReference type="SMART" id="SM00382">
    <property type="entry name" value="AAA"/>
    <property type="match status" value="1"/>
</dbReference>
<dbReference type="AlphaFoldDB" id="A0A5C7ERK7"/>
<accession>A0A5C7ERK7</accession>